<keyword evidence="1" id="KW-1133">Transmembrane helix</keyword>
<dbReference type="RefSeq" id="WP_099334217.1">
    <property type="nucleotide sequence ID" value="NZ_CP042812.1"/>
</dbReference>
<keyword evidence="3" id="KW-1185">Reference proteome</keyword>
<dbReference type="EMBL" id="NWVW01000005">
    <property type="protein sequence ID" value="PHO10227.1"/>
    <property type="molecule type" value="Genomic_DNA"/>
</dbReference>
<keyword evidence="1" id="KW-0812">Transmembrane</keyword>
<feature type="transmembrane region" description="Helical" evidence="1">
    <location>
        <begin position="147"/>
        <end position="164"/>
    </location>
</feature>
<reference evidence="2 3" key="1">
    <citation type="submission" date="2017-09" db="EMBL/GenBank/DDBJ databases">
        <authorList>
            <person name="Perez-Cataluna A."/>
            <person name="Figueras M.J."/>
            <person name="Salas-Masso N."/>
        </authorList>
    </citation>
    <scope>NUCLEOTIDE SEQUENCE [LARGE SCALE GENOMIC DNA]</scope>
    <source>
        <strain evidence="2 3">F138-33</strain>
    </source>
</reference>
<proteinExistence type="predicted"/>
<evidence type="ECO:0000256" key="1">
    <source>
        <dbReference type="SAM" id="Phobius"/>
    </source>
</evidence>
<feature type="transmembrane region" description="Helical" evidence="1">
    <location>
        <begin position="265"/>
        <end position="290"/>
    </location>
</feature>
<name>A0ABX4LQL7_9BACT</name>
<feature type="transmembrane region" description="Helical" evidence="1">
    <location>
        <begin position="203"/>
        <end position="230"/>
    </location>
</feature>
<keyword evidence="1" id="KW-0472">Membrane</keyword>
<evidence type="ECO:0000313" key="2">
    <source>
        <dbReference type="EMBL" id="PHO10227.1"/>
    </source>
</evidence>
<comment type="caution">
    <text evidence="2">The sequence shown here is derived from an EMBL/GenBank/DDBJ whole genome shotgun (WGS) entry which is preliminary data.</text>
</comment>
<evidence type="ECO:0000313" key="3">
    <source>
        <dbReference type="Proteomes" id="UP000221384"/>
    </source>
</evidence>
<accession>A0ABX4LQL7</accession>
<protein>
    <submittedName>
        <fullName evidence="2">Uncharacterized protein</fullName>
    </submittedName>
</protein>
<gene>
    <name evidence="2" type="ORF">CPG37_06035</name>
</gene>
<dbReference type="Proteomes" id="UP000221384">
    <property type="component" value="Unassembled WGS sequence"/>
</dbReference>
<organism evidence="2 3">
    <name type="scientific">Malaciobacter canalis</name>
    <dbReference type="NCBI Taxonomy" id="1912871"/>
    <lineage>
        <taxon>Bacteria</taxon>
        <taxon>Pseudomonadati</taxon>
        <taxon>Campylobacterota</taxon>
        <taxon>Epsilonproteobacteria</taxon>
        <taxon>Campylobacterales</taxon>
        <taxon>Arcobacteraceae</taxon>
        <taxon>Malaciobacter</taxon>
    </lineage>
</organism>
<sequence length="414" mass="49375">MDIIGIKTIINEYKNIFVKFNLNDIKNSCTKININSIEGLELKASDFKTLSNIKANEKISLFFTFIDKKTNKIIDSRAYSRIVKGNKKFYLNVRDIDNKKSLYEYDIYMIAIPGIKKNEEIIKKLSKSFYKPIRVFKISKISYKLKVITLSIIFFSICFSYLQIDIRSVLIENYGFVDSIIDEFSITSSILQYLYKMVGITSLGIFVFSFLTVIIILTIDLILQGLFFLYKMFFYRKKEKEIESSLLFSFYNFKDNLKLFKNVNFLFKIFMIYIVFMITFVFPMIFFVTYNNEKNDINLRYSIIKKYLNMSAFPSLVKIEESCKNCKKEVLIVGYDHTYTYYYDYSYIDKLINRQTKDINEEEIDKSKKMSFNDIYAYLLNNLSKEERRFIKNEDYKIIDKIDISVYEPKFLFN</sequence>